<keyword evidence="2" id="KW-1185">Reference proteome</keyword>
<dbReference type="Proteomes" id="UP000185511">
    <property type="component" value="Chromosome"/>
</dbReference>
<accession>A0AAC9LIF3</accession>
<protein>
    <submittedName>
        <fullName evidence="1">Uncharacterized protein</fullName>
    </submittedName>
</protein>
<proteinExistence type="predicted"/>
<dbReference type="EMBL" id="CP016076">
    <property type="protein sequence ID" value="APU17475.1"/>
    <property type="molecule type" value="Genomic_DNA"/>
</dbReference>
<gene>
    <name evidence="1" type="ORF">UA74_27360</name>
</gene>
<name>A0AAC9LIF3_9PSEU</name>
<organism evidence="1 2">
    <name type="scientific">Actinoalloteichus fjordicus</name>
    <dbReference type="NCBI Taxonomy" id="1612552"/>
    <lineage>
        <taxon>Bacteria</taxon>
        <taxon>Bacillati</taxon>
        <taxon>Actinomycetota</taxon>
        <taxon>Actinomycetes</taxon>
        <taxon>Pseudonocardiales</taxon>
        <taxon>Pseudonocardiaceae</taxon>
        <taxon>Actinoalloteichus</taxon>
    </lineage>
</organism>
<evidence type="ECO:0000313" key="2">
    <source>
        <dbReference type="Proteomes" id="UP000185511"/>
    </source>
</evidence>
<sequence length="246" mass="26879">MSVIDVVTELRRAHALLVDALAATAHAEQAIDDGTTTFDTATTGSTQPAVESARHCALAATNDIHAARTALLAAQNILDAYCREIAGHGIIDDTTITDRHPETEPHDIATRPIQRPDAPAERYGAEITELQRGGAKISPDRVVRAARHQRGHLVWLELGHEGSSGQAHIVRSKRTREFGNYGIPRHRIIDVIFDCLEHGDQVGTLDDGEVYEVECGDGEKRPITIVVADNGYIVTAYPIGRRRYTL</sequence>
<reference evidence="2" key="1">
    <citation type="submission" date="2016-06" db="EMBL/GenBank/DDBJ databases">
        <title>Complete genome sequence of Actinoalloteichus fjordicus DSM 46855 (=ADI127-17), type strain of the new species Actinoalloteichus fjordicus.</title>
        <authorList>
            <person name="Ruckert C."/>
            <person name="Nouioui I."/>
            <person name="Willmese J."/>
            <person name="van Wezel G."/>
            <person name="Klenk H.-P."/>
            <person name="Kalinowski J."/>
            <person name="Zotchev S.B."/>
        </authorList>
    </citation>
    <scope>NUCLEOTIDE SEQUENCE [LARGE SCALE GENOMIC DNA]</scope>
    <source>
        <strain evidence="2">ADI127-7</strain>
    </source>
</reference>
<evidence type="ECO:0000313" key="1">
    <source>
        <dbReference type="EMBL" id="APU17475.1"/>
    </source>
</evidence>
<dbReference type="KEGG" id="acad:UA74_27360"/>
<dbReference type="AlphaFoldDB" id="A0AAC9LIF3"/>
<dbReference type="RefSeq" id="WP_075742797.1">
    <property type="nucleotide sequence ID" value="NZ_CP016076.1"/>
</dbReference>